<accession>A0ABN1RSF6</accession>
<comment type="caution">
    <text evidence="4">The sequence shown here is derived from an EMBL/GenBank/DDBJ whole genome shotgun (WGS) entry which is preliminary data.</text>
</comment>
<dbReference type="SUPFAM" id="SSF48498">
    <property type="entry name" value="Tetracyclin repressor-like, C-terminal domain"/>
    <property type="match status" value="1"/>
</dbReference>
<feature type="DNA-binding region" description="H-T-H motif" evidence="2">
    <location>
        <begin position="27"/>
        <end position="46"/>
    </location>
</feature>
<feature type="domain" description="HTH tetR-type" evidence="3">
    <location>
        <begin position="4"/>
        <end position="64"/>
    </location>
</feature>
<dbReference type="PANTHER" id="PTHR30055:SF200">
    <property type="entry name" value="HTH-TYPE TRANSCRIPTIONAL REPRESSOR BDCR"/>
    <property type="match status" value="1"/>
</dbReference>
<keyword evidence="5" id="KW-1185">Reference proteome</keyword>
<evidence type="ECO:0000259" key="3">
    <source>
        <dbReference type="PROSITE" id="PS50977"/>
    </source>
</evidence>
<dbReference type="Proteomes" id="UP001500665">
    <property type="component" value="Unassembled WGS sequence"/>
</dbReference>
<evidence type="ECO:0000313" key="4">
    <source>
        <dbReference type="EMBL" id="GAA0962766.1"/>
    </source>
</evidence>
<dbReference type="SUPFAM" id="SSF46689">
    <property type="entry name" value="Homeodomain-like"/>
    <property type="match status" value="1"/>
</dbReference>
<dbReference type="RefSeq" id="WP_344244111.1">
    <property type="nucleotide sequence ID" value="NZ_BAAAHH010000028.1"/>
</dbReference>
<dbReference type="PRINTS" id="PR00455">
    <property type="entry name" value="HTHTETR"/>
</dbReference>
<keyword evidence="1 2" id="KW-0238">DNA-binding</keyword>
<dbReference type="PANTHER" id="PTHR30055">
    <property type="entry name" value="HTH-TYPE TRANSCRIPTIONAL REGULATOR RUTR"/>
    <property type="match status" value="1"/>
</dbReference>
<gene>
    <name evidence="4" type="ORF">GCM10009550_57270</name>
</gene>
<protein>
    <submittedName>
        <fullName evidence="4">Helix-turn-helix domain-containing protein</fullName>
    </submittedName>
</protein>
<reference evidence="4 5" key="1">
    <citation type="journal article" date="2019" name="Int. J. Syst. Evol. Microbiol.">
        <title>The Global Catalogue of Microorganisms (GCM) 10K type strain sequencing project: providing services to taxonomists for standard genome sequencing and annotation.</title>
        <authorList>
            <consortium name="The Broad Institute Genomics Platform"/>
            <consortium name="The Broad Institute Genome Sequencing Center for Infectious Disease"/>
            <person name="Wu L."/>
            <person name="Ma J."/>
        </authorList>
    </citation>
    <scope>NUCLEOTIDE SEQUENCE [LARGE SCALE GENOMIC DNA]</scope>
    <source>
        <strain evidence="4 5">JCM 10696</strain>
    </source>
</reference>
<dbReference type="InterPro" id="IPR036271">
    <property type="entry name" value="Tet_transcr_reg_TetR-rel_C_sf"/>
</dbReference>
<dbReference type="EMBL" id="BAAAHH010000028">
    <property type="protein sequence ID" value="GAA0962766.1"/>
    <property type="molecule type" value="Genomic_DNA"/>
</dbReference>
<dbReference type="Pfam" id="PF00440">
    <property type="entry name" value="TetR_N"/>
    <property type="match status" value="1"/>
</dbReference>
<evidence type="ECO:0000313" key="5">
    <source>
        <dbReference type="Proteomes" id="UP001500665"/>
    </source>
</evidence>
<dbReference type="Gene3D" id="1.10.357.10">
    <property type="entry name" value="Tetracycline Repressor, domain 2"/>
    <property type="match status" value="1"/>
</dbReference>
<evidence type="ECO:0000256" key="1">
    <source>
        <dbReference type="ARBA" id="ARBA00023125"/>
    </source>
</evidence>
<dbReference type="InterPro" id="IPR009057">
    <property type="entry name" value="Homeodomain-like_sf"/>
</dbReference>
<name>A0ABN1RSF6_9ACTN</name>
<organism evidence="4 5">
    <name type="scientific">Actinocorallia libanotica</name>
    <dbReference type="NCBI Taxonomy" id="46162"/>
    <lineage>
        <taxon>Bacteria</taxon>
        <taxon>Bacillati</taxon>
        <taxon>Actinomycetota</taxon>
        <taxon>Actinomycetes</taxon>
        <taxon>Streptosporangiales</taxon>
        <taxon>Thermomonosporaceae</taxon>
        <taxon>Actinocorallia</taxon>
    </lineage>
</organism>
<dbReference type="PROSITE" id="PS50977">
    <property type="entry name" value="HTH_TETR_2"/>
    <property type="match status" value="1"/>
</dbReference>
<sequence>MDQADHETRILDAAERLFYARGIQAVGMDELRTAAGVSLKRLYQSFPSKDELVAAYLDRRDERWLSSLRTFVGDGGVIELFAWLVQWFSTEDFRGCAFLNAFGELGGRVSPPVLRHKDRLHALLRELAVREGAPDPDLRADQLLILVDGATVTAMLGRTNAAGAALRLALADVRG</sequence>
<dbReference type="InterPro" id="IPR050109">
    <property type="entry name" value="HTH-type_TetR-like_transc_reg"/>
</dbReference>
<evidence type="ECO:0000256" key="2">
    <source>
        <dbReference type="PROSITE-ProRule" id="PRU00335"/>
    </source>
</evidence>
<proteinExistence type="predicted"/>
<dbReference type="InterPro" id="IPR001647">
    <property type="entry name" value="HTH_TetR"/>
</dbReference>